<dbReference type="RefSeq" id="WP_106064012.1">
    <property type="nucleotide sequence ID" value="NZ_PVXO01000051.1"/>
</dbReference>
<dbReference type="Proteomes" id="UP000239706">
    <property type="component" value="Unassembled WGS sequence"/>
</dbReference>
<sequence length="99" mass="11623">MIAFKKMWDDVVDIIAKDEIKDIQIVEKYNNGFVVKDNAGDYFIGKQDFVDFWCNILYFNEIPMESVSGEEESKFKYVYAVVKKLPYINENCGTIKLME</sequence>
<protein>
    <submittedName>
        <fullName evidence="1">Uncharacterized protein</fullName>
    </submittedName>
</protein>
<organism evidence="1 2">
    <name type="scientific">Clostridium liquoris</name>
    <dbReference type="NCBI Taxonomy" id="1289519"/>
    <lineage>
        <taxon>Bacteria</taxon>
        <taxon>Bacillati</taxon>
        <taxon>Bacillota</taxon>
        <taxon>Clostridia</taxon>
        <taxon>Eubacteriales</taxon>
        <taxon>Clostridiaceae</taxon>
        <taxon>Clostridium</taxon>
    </lineage>
</organism>
<dbReference type="AlphaFoldDB" id="A0A2T0B2R9"/>
<evidence type="ECO:0000313" key="1">
    <source>
        <dbReference type="EMBL" id="PRR78172.1"/>
    </source>
</evidence>
<dbReference type="OrthoDB" id="1924315at2"/>
<reference evidence="1 2" key="1">
    <citation type="submission" date="2018-03" db="EMBL/GenBank/DDBJ databases">
        <title>Genome sequence of Clostridium liquoris DSM 100320.</title>
        <authorList>
            <person name="Poehlein A."/>
            <person name="Daniel R."/>
        </authorList>
    </citation>
    <scope>NUCLEOTIDE SEQUENCE [LARGE SCALE GENOMIC DNA]</scope>
    <source>
        <strain evidence="1 2">DSM 100320</strain>
    </source>
</reference>
<proteinExistence type="predicted"/>
<gene>
    <name evidence="1" type="ORF">CLLI_19360</name>
</gene>
<dbReference type="EMBL" id="PVXO01000051">
    <property type="protein sequence ID" value="PRR78172.1"/>
    <property type="molecule type" value="Genomic_DNA"/>
</dbReference>
<comment type="caution">
    <text evidence="1">The sequence shown here is derived from an EMBL/GenBank/DDBJ whole genome shotgun (WGS) entry which is preliminary data.</text>
</comment>
<accession>A0A2T0B2R9</accession>
<evidence type="ECO:0000313" key="2">
    <source>
        <dbReference type="Proteomes" id="UP000239706"/>
    </source>
</evidence>
<name>A0A2T0B2R9_9CLOT</name>
<keyword evidence="2" id="KW-1185">Reference proteome</keyword>